<dbReference type="RefSeq" id="WP_041608996.1">
    <property type="nucleotide sequence ID" value="NC_014145.1"/>
</dbReference>
<comment type="caution">
    <text evidence="1">The sequence shown here is derived from an EMBL/GenBank/DDBJ whole genome shotgun (WGS) entry which is preliminary data.</text>
</comment>
<name>A0ABM9T9I2_THIA3</name>
<proteinExistence type="predicted"/>
<accession>A0ABM9T9I2</accession>
<protein>
    <submittedName>
        <fullName evidence="1">Uncharacterized protein</fullName>
    </submittedName>
</protein>
<reference evidence="1 2" key="1">
    <citation type="submission" date="2015-03" db="EMBL/GenBank/DDBJ databases">
        <authorList>
            <person name="Regsiter A."/>
            <person name="william w."/>
        </authorList>
    </citation>
    <scope>NUCLEOTIDE SEQUENCE [LARGE SCALE GENOMIC DNA]</scope>
    <source>
        <strain evidence="1 2">CB1</strain>
    </source>
</reference>
<dbReference type="EMBL" id="CTRI01000030">
    <property type="protein sequence ID" value="CQR39112.1"/>
    <property type="molecule type" value="Genomic_DNA"/>
</dbReference>
<sequence>MPPYLDASVLISRLEAAQRVIAMARLGRKPTRDAARQTLDMIDLAENQLKRHSGSGVFDLSAARAAAAVLALDHLPNEATCIGAVRVLGWTISQLRENDPA</sequence>
<evidence type="ECO:0000313" key="1">
    <source>
        <dbReference type="EMBL" id="CQR39112.1"/>
    </source>
</evidence>
<evidence type="ECO:0000313" key="2">
    <source>
        <dbReference type="Proteomes" id="UP000078599"/>
    </source>
</evidence>
<keyword evidence="2" id="KW-1185">Reference proteome</keyword>
<dbReference type="Proteomes" id="UP000078599">
    <property type="component" value="Unassembled WGS sequence"/>
</dbReference>
<organism evidence="1 2">
    <name type="scientific">Thiomonas arsenitoxydans (strain DSM 22701 / CIP 110005 / 3As)</name>
    <dbReference type="NCBI Taxonomy" id="426114"/>
    <lineage>
        <taxon>Bacteria</taxon>
        <taxon>Pseudomonadati</taxon>
        <taxon>Pseudomonadota</taxon>
        <taxon>Betaproteobacteria</taxon>
        <taxon>Burkholderiales</taxon>
        <taxon>Thiomonas</taxon>
    </lineage>
</organism>
<gene>
    <name evidence="1" type="ORF">THICB1_80145</name>
</gene>